<feature type="region of interest" description="Disordered" evidence="2">
    <location>
        <begin position="310"/>
        <end position="355"/>
    </location>
</feature>
<evidence type="ECO:0000256" key="2">
    <source>
        <dbReference type="SAM" id="MobiDB-lite"/>
    </source>
</evidence>
<evidence type="ECO:0000256" key="1">
    <source>
        <dbReference type="SAM" id="Coils"/>
    </source>
</evidence>
<proteinExistence type="predicted"/>
<name>A0A9X0AFV9_9HELO</name>
<reference evidence="3" key="1">
    <citation type="submission" date="2022-11" db="EMBL/GenBank/DDBJ databases">
        <title>Genome Resource of Sclerotinia nivalis Strain SnTB1, a Plant Pathogen Isolated from American Ginseng.</title>
        <authorList>
            <person name="Fan S."/>
        </authorList>
    </citation>
    <scope>NUCLEOTIDE SEQUENCE</scope>
    <source>
        <strain evidence="3">SnTB1</strain>
    </source>
</reference>
<feature type="compositionally biased region" description="Basic residues" evidence="2">
    <location>
        <begin position="328"/>
        <end position="337"/>
    </location>
</feature>
<organism evidence="3 4">
    <name type="scientific">Sclerotinia nivalis</name>
    <dbReference type="NCBI Taxonomy" id="352851"/>
    <lineage>
        <taxon>Eukaryota</taxon>
        <taxon>Fungi</taxon>
        <taxon>Dikarya</taxon>
        <taxon>Ascomycota</taxon>
        <taxon>Pezizomycotina</taxon>
        <taxon>Leotiomycetes</taxon>
        <taxon>Helotiales</taxon>
        <taxon>Sclerotiniaceae</taxon>
        <taxon>Sclerotinia</taxon>
    </lineage>
</organism>
<protein>
    <submittedName>
        <fullName evidence="3">Uncharacterized protein</fullName>
    </submittedName>
</protein>
<gene>
    <name evidence="3" type="ORF">OCU04_009816</name>
</gene>
<sequence length="427" mass="48278">MTSTNCVSPKCMSWDKWDDSSNSSSSDKTTILDPKISKFCSTFEVSNTESRIPTCTSPRLVTSSGEIIWGDWAHSFDPHSFDETVIIEASSTESSSKEIRSEIKSSSVLDPADASSIAPHLVYTLNRTCSKQSGETIEETAYEQEPIAEAKRDQTEDQLRNLRRDLQNGLLTKGEPATEDIMDKMSSCLSILESLKPSAISISVTRIPKLLRAILRIKEIPKDDELRFKERTQTLLNSLNIILEAEDLVKKSNLQPERSQHLVMDMSGPEEMSLIEKVQPASLSEGKMMEDRTKAPSSQILITDLARTDDEPEAPSQMHVHELNVGPKKSKTRKRKHSDTSFSNSGEKVSLRRSKRVKKAQDYLPQENIWISTALKWIENFVKESDGDTIQVKRTDLLELKNELEVWRTKDLNVTNKLELLDTRSYL</sequence>
<dbReference type="AlphaFoldDB" id="A0A9X0AFV9"/>
<dbReference type="OrthoDB" id="62853at2759"/>
<evidence type="ECO:0000313" key="3">
    <source>
        <dbReference type="EMBL" id="KAJ8062036.1"/>
    </source>
</evidence>
<dbReference type="Proteomes" id="UP001152300">
    <property type="component" value="Unassembled WGS sequence"/>
</dbReference>
<keyword evidence="4" id="KW-1185">Reference proteome</keyword>
<accession>A0A9X0AFV9</accession>
<feature type="coiled-coil region" evidence="1">
    <location>
        <begin position="145"/>
        <end position="172"/>
    </location>
</feature>
<keyword evidence="1" id="KW-0175">Coiled coil</keyword>
<comment type="caution">
    <text evidence="3">The sequence shown here is derived from an EMBL/GenBank/DDBJ whole genome shotgun (WGS) entry which is preliminary data.</text>
</comment>
<dbReference type="EMBL" id="JAPEIS010000011">
    <property type="protein sequence ID" value="KAJ8062036.1"/>
    <property type="molecule type" value="Genomic_DNA"/>
</dbReference>
<evidence type="ECO:0000313" key="4">
    <source>
        <dbReference type="Proteomes" id="UP001152300"/>
    </source>
</evidence>